<gene>
    <name evidence="2" type="ORF">POSPLADRAFT_1121257</name>
</gene>
<sequence>RKLNNVPAGATDWDVPYPFQEGQGPQGYEATWAQQRARALLADLVGLIQGAAKKVAVKGYYQQQERERKRK</sequence>
<name>A0A1X6MR53_9APHY</name>
<feature type="non-terminal residue" evidence="2">
    <location>
        <position position="71"/>
    </location>
</feature>
<evidence type="ECO:0000313" key="3">
    <source>
        <dbReference type="Proteomes" id="UP000194127"/>
    </source>
</evidence>
<feature type="non-terminal residue" evidence="2">
    <location>
        <position position="1"/>
    </location>
</feature>
<proteinExistence type="predicted"/>
<dbReference type="OrthoDB" id="3264780at2759"/>
<dbReference type="AlphaFoldDB" id="A0A1X6MR53"/>
<protein>
    <submittedName>
        <fullName evidence="2">Uncharacterized protein</fullName>
    </submittedName>
</protein>
<dbReference type="Proteomes" id="UP000194127">
    <property type="component" value="Unassembled WGS sequence"/>
</dbReference>
<evidence type="ECO:0000256" key="1">
    <source>
        <dbReference type="SAM" id="MobiDB-lite"/>
    </source>
</evidence>
<keyword evidence="3" id="KW-1185">Reference proteome</keyword>
<dbReference type="STRING" id="670580.A0A1X6MR53"/>
<organism evidence="2 3">
    <name type="scientific">Postia placenta MAD-698-R-SB12</name>
    <dbReference type="NCBI Taxonomy" id="670580"/>
    <lineage>
        <taxon>Eukaryota</taxon>
        <taxon>Fungi</taxon>
        <taxon>Dikarya</taxon>
        <taxon>Basidiomycota</taxon>
        <taxon>Agaricomycotina</taxon>
        <taxon>Agaricomycetes</taxon>
        <taxon>Polyporales</taxon>
        <taxon>Adustoporiaceae</taxon>
        <taxon>Rhodonia</taxon>
    </lineage>
</organism>
<evidence type="ECO:0000313" key="2">
    <source>
        <dbReference type="EMBL" id="OSX58858.1"/>
    </source>
</evidence>
<feature type="region of interest" description="Disordered" evidence="1">
    <location>
        <begin position="1"/>
        <end position="20"/>
    </location>
</feature>
<dbReference type="EMBL" id="KZ110603">
    <property type="protein sequence ID" value="OSX58858.1"/>
    <property type="molecule type" value="Genomic_DNA"/>
</dbReference>
<dbReference type="RefSeq" id="XP_024335652.1">
    <property type="nucleotide sequence ID" value="XM_024483516.1"/>
</dbReference>
<dbReference type="GeneID" id="36328465"/>
<accession>A0A1X6MR53</accession>
<reference evidence="2 3" key="1">
    <citation type="submission" date="2017-04" db="EMBL/GenBank/DDBJ databases">
        <title>Genome Sequence of the Model Brown-Rot Fungus Postia placenta SB12.</title>
        <authorList>
            <consortium name="DOE Joint Genome Institute"/>
            <person name="Gaskell J."/>
            <person name="Kersten P."/>
            <person name="Larrondo L.F."/>
            <person name="Canessa P."/>
            <person name="Martinez D."/>
            <person name="Hibbett D."/>
            <person name="Schmoll M."/>
            <person name="Kubicek C.P."/>
            <person name="Martinez A.T."/>
            <person name="Yadav J."/>
            <person name="Master E."/>
            <person name="Magnuson J.K."/>
            <person name="James T."/>
            <person name="Yaver D."/>
            <person name="Berka R."/>
            <person name="Labutti K."/>
            <person name="Lipzen A."/>
            <person name="Aerts A."/>
            <person name="Barry K."/>
            <person name="Henrissat B."/>
            <person name="Blanchette R."/>
            <person name="Grigoriev I."/>
            <person name="Cullen D."/>
        </authorList>
    </citation>
    <scope>NUCLEOTIDE SEQUENCE [LARGE SCALE GENOMIC DNA]</scope>
    <source>
        <strain evidence="2 3">MAD-698-R-SB12</strain>
    </source>
</reference>